<evidence type="ECO:0000313" key="2">
    <source>
        <dbReference type="EMBL" id="NVL07822.1"/>
    </source>
</evidence>
<dbReference type="RefSeq" id="WP_176531439.1">
    <property type="nucleotide sequence ID" value="NZ_CP088022.1"/>
</dbReference>
<protein>
    <submittedName>
        <fullName evidence="2">DUF1295 domain-containing protein</fullName>
    </submittedName>
</protein>
<name>A0A973WN50_9BRAD</name>
<proteinExistence type="predicted"/>
<reference evidence="2" key="1">
    <citation type="submission" date="2020-06" db="EMBL/GenBank/DDBJ databases">
        <title>Whole Genome Sequence of Bradyrhizobium sp. Strain 66S1MB.</title>
        <authorList>
            <person name="Bromfield E."/>
            <person name="Cloutier S."/>
        </authorList>
    </citation>
    <scope>NUCLEOTIDE SEQUENCE</scope>
    <source>
        <strain evidence="2">66S1MB</strain>
    </source>
</reference>
<dbReference type="InterPro" id="IPR010721">
    <property type="entry name" value="UstE-like"/>
</dbReference>
<keyword evidence="1" id="KW-0472">Membrane</keyword>
<accession>A0A973WN50</accession>
<feature type="transmembrane region" description="Helical" evidence="1">
    <location>
        <begin position="141"/>
        <end position="162"/>
    </location>
</feature>
<dbReference type="PROSITE" id="PS50244">
    <property type="entry name" value="S5A_REDUCTASE"/>
    <property type="match status" value="1"/>
</dbReference>
<evidence type="ECO:0000256" key="1">
    <source>
        <dbReference type="SAM" id="Phobius"/>
    </source>
</evidence>
<dbReference type="Gene3D" id="1.20.120.1630">
    <property type="match status" value="1"/>
</dbReference>
<dbReference type="AlphaFoldDB" id="A0A973WN50"/>
<dbReference type="PANTHER" id="PTHR32251:SF17">
    <property type="entry name" value="STEROID 5-ALPHA REDUCTASE C-TERMINAL DOMAIN-CONTAINING PROTEIN"/>
    <property type="match status" value="1"/>
</dbReference>
<feature type="transmembrane region" description="Helical" evidence="1">
    <location>
        <begin position="114"/>
        <end position="135"/>
    </location>
</feature>
<dbReference type="PANTHER" id="PTHR32251">
    <property type="entry name" value="3-OXO-5-ALPHA-STEROID 4-DEHYDROGENASE"/>
    <property type="match status" value="1"/>
</dbReference>
<feature type="transmembrane region" description="Helical" evidence="1">
    <location>
        <begin position="39"/>
        <end position="58"/>
    </location>
</feature>
<keyword evidence="1" id="KW-1133">Transmembrane helix</keyword>
<gene>
    <name evidence="2" type="ORF">HU230_19155</name>
</gene>
<feature type="transmembrane region" description="Helical" evidence="1">
    <location>
        <begin position="6"/>
        <end position="27"/>
    </location>
</feature>
<sequence length="271" mass="30190">MSLLQLIFRLAIMALALSAVMAAAWQIQRRTGATGWIDVCWTFGTGLVACIASLVPVPEGGVPTARQIMVVLLVAIWSLRLGSHLLSRTWKVGDDPRYRDLIDQWGDSADRRMFLQVQAQAAVGLILTISVAIAAHNPRAVLGFADLFGAVLLLTGLIGEALSDAQLSKFRSDPANRHRICEAGLWKWSRHPNYFFEWLCWLAYPLIAIDASYPVGWITLLAPACMYWVLVYVSGVPPLEQHMLRSRGQRFRDVQARTRPFFPFPKLTSGS</sequence>
<feature type="transmembrane region" description="Helical" evidence="1">
    <location>
        <begin position="217"/>
        <end position="239"/>
    </location>
</feature>
<feature type="transmembrane region" description="Helical" evidence="1">
    <location>
        <begin position="64"/>
        <end position="82"/>
    </location>
</feature>
<organism evidence="2">
    <name type="scientific">Bradyrhizobium quebecense</name>
    <dbReference type="NCBI Taxonomy" id="2748629"/>
    <lineage>
        <taxon>Bacteria</taxon>
        <taxon>Pseudomonadati</taxon>
        <taxon>Pseudomonadota</taxon>
        <taxon>Alphaproteobacteria</taxon>
        <taxon>Hyphomicrobiales</taxon>
        <taxon>Nitrobacteraceae</taxon>
        <taxon>Bradyrhizobium</taxon>
    </lineage>
</organism>
<keyword evidence="1" id="KW-0812">Transmembrane</keyword>
<comment type="caution">
    <text evidence="2">The sequence shown here is derived from an EMBL/GenBank/DDBJ whole genome shotgun (WGS) entry which is preliminary data.</text>
</comment>
<dbReference type="Pfam" id="PF06966">
    <property type="entry name" value="DUF1295"/>
    <property type="match status" value="1"/>
</dbReference>
<dbReference type="GO" id="GO:0016020">
    <property type="term" value="C:membrane"/>
    <property type="evidence" value="ECO:0007669"/>
    <property type="project" value="TreeGrafter"/>
</dbReference>
<dbReference type="EMBL" id="JABWSX010000001">
    <property type="protein sequence ID" value="NVL07822.1"/>
    <property type="molecule type" value="Genomic_DNA"/>
</dbReference>